<proteinExistence type="predicted"/>
<evidence type="ECO:0000259" key="2">
    <source>
        <dbReference type="Pfam" id="PF22150"/>
    </source>
</evidence>
<feature type="transmembrane region" description="Helical" evidence="1">
    <location>
        <begin position="14"/>
        <end position="38"/>
    </location>
</feature>
<keyword evidence="1" id="KW-1133">Transmembrane helix</keyword>
<keyword evidence="1" id="KW-0472">Membrane</keyword>
<comment type="caution">
    <text evidence="3">The sequence shown here is derived from an EMBL/GenBank/DDBJ whole genome shotgun (WGS) entry which is preliminary data.</text>
</comment>
<dbReference type="Pfam" id="PF22150">
    <property type="entry name" value="Tt1218-like"/>
    <property type="match status" value="1"/>
</dbReference>
<keyword evidence="1" id="KW-0812">Transmembrane</keyword>
<dbReference type="NCBIfam" id="TIGR02532">
    <property type="entry name" value="IV_pilin_GFxxxE"/>
    <property type="match status" value="1"/>
</dbReference>
<evidence type="ECO:0000313" key="3">
    <source>
        <dbReference type="EMBL" id="MFK4751390.1"/>
    </source>
</evidence>
<accession>A0ABW8NF32</accession>
<dbReference type="Pfam" id="PF07963">
    <property type="entry name" value="N_methyl"/>
    <property type="match status" value="1"/>
</dbReference>
<dbReference type="RefSeq" id="WP_416204857.1">
    <property type="nucleotide sequence ID" value="NZ_JBBKTX010000003.1"/>
</dbReference>
<reference evidence="3 4" key="1">
    <citation type="submission" date="2024-03" db="EMBL/GenBank/DDBJ databases">
        <title>High-quality draft genome sequence of Oceanobacter sp. wDCs-4.</title>
        <authorList>
            <person name="Dong C."/>
        </authorList>
    </citation>
    <scope>NUCLEOTIDE SEQUENCE [LARGE SCALE GENOMIC DNA]</scope>
    <source>
        <strain evidence="4">wDCs-4</strain>
    </source>
</reference>
<dbReference type="InterPro" id="IPR054402">
    <property type="entry name" value="Tt1218-like_dom"/>
</dbReference>
<gene>
    <name evidence="3" type="ORF">WG929_03105</name>
</gene>
<evidence type="ECO:0000256" key="1">
    <source>
        <dbReference type="SAM" id="Phobius"/>
    </source>
</evidence>
<keyword evidence="4" id="KW-1185">Reference proteome</keyword>
<protein>
    <submittedName>
        <fullName evidence="3">Prepilin-type N-terminal cleavage/methylation domain-containing protein</fullName>
    </submittedName>
</protein>
<dbReference type="Proteomes" id="UP001620597">
    <property type="component" value="Unassembled WGS sequence"/>
</dbReference>
<feature type="domain" description="Type IV pilin Tt1218-like" evidence="2">
    <location>
        <begin position="39"/>
        <end position="116"/>
    </location>
</feature>
<sequence>MSRLRSGALSSKGFSLIEIMVTVAITTVGLVGLVALLLESDRSAQDSTSRSLASWMIDDLTNRIMANQDAVASYDTGGAAVNCSAQPTMCAAYHNGTAHVNNAICSGDQQAAFDLWNVACPSNVTVPDSDFTRAGNADFMAPPKLYVNVLTGLGVGALSTQVSITMTWDVRTSGREADGSTNYLNEGNITSRTDALSTEIDL</sequence>
<dbReference type="InterPro" id="IPR012902">
    <property type="entry name" value="N_methyl_site"/>
</dbReference>
<dbReference type="EMBL" id="JBBKTX010000003">
    <property type="protein sequence ID" value="MFK4751390.1"/>
    <property type="molecule type" value="Genomic_DNA"/>
</dbReference>
<organism evidence="3 4">
    <name type="scientific">Oceanobacter antarcticus</name>
    <dbReference type="NCBI Taxonomy" id="3133425"/>
    <lineage>
        <taxon>Bacteria</taxon>
        <taxon>Pseudomonadati</taxon>
        <taxon>Pseudomonadota</taxon>
        <taxon>Gammaproteobacteria</taxon>
        <taxon>Oceanospirillales</taxon>
        <taxon>Oceanospirillaceae</taxon>
        <taxon>Oceanobacter</taxon>
    </lineage>
</organism>
<name>A0ABW8NF32_9GAMM</name>
<evidence type="ECO:0000313" key="4">
    <source>
        <dbReference type="Proteomes" id="UP001620597"/>
    </source>
</evidence>